<dbReference type="HOGENOM" id="CLU_490439_0_0_1"/>
<dbReference type="SUPFAM" id="SSF48371">
    <property type="entry name" value="ARM repeat"/>
    <property type="match status" value="1"/>
</dbReference>
<keyword evidence="6" id="KW-1185">Reference proteome</keyword>
<feature type="repeat" description="HEAT" evidence="2">
    <location>
        <begin position="268"/>
        <end position="306"/>
    </location>
</feature>
<dbReference type="Proteomes" id="UP000011087">
    <property type="component" value="Unassembled WGS sequence"/>
</dbReference>
<dbReference type="InterPro" id="IPR016024">
    <property type="entry name" value="ARM-type_fold"/>
</dbReference>
<proteinExistence type="predicted"/>
<evidence type="ECO:0000313" key="5">
    <source>
        <dbReference type="EnsemblProtists" id="EKX36990"/>
    </source>
</evidence>
<dbReference type="InterPro" id="IPR011989">
    <property type="entry name" value="ARM-like"/>
</dbReference>
<keyword evidence="1" id="KW-0677">Repeat</keyword>
<feature type="repeat" description="HEAT" evidence="2">
    <location>
        <begin position="393"/>
        <end position="429"/>
    </location>
</feature>
<dbReference type="Pfam" id="PF02985">
    <property type="entry name" value="HEAT"/>
    <property type="match status" value="1"/>
</dbReference>
<dbReference type="KEGG" id="gtt:GUITHDRAFT_116855"/>
<dbReference type="STRING" id="905079.L1IMG2"/>
<dbReference type="InterPro" id="IPR021133">
    <property type="entry name" value="HEAT_type_2"/>
</dbReference>
<dbReference type="AlphaFoldDB" id="L1IMG2"/>
<dbReference type="GO" id="GO:0019888">
    <property type="term" value="F:protein phosphatase regulator activity"/>
    <property type="evidence" value="ECO:0007669"/>
    <property type="project" value="TreeGrafter"/>
</dbReference>
<evidence type="ECO:0000313" key="6">
    <source>
        <dbReference type="Proteomes" id="UP000011087"/>
    </source>
</evidence>
<evidence type="ECO:0000256" key="2">
    <source>
        <dbReference type="PROSITE-ProRule" id="PRU00103"/>
    </source>
</evidence>
<evidence type="ECO:0000313" key="4">
    <source>
        <dbReference type="EMBL" id="EKX36990.1"/>
    </source>
</evidence>
<dbReference type="InterPro" id="IPR051023">
    <property type="entry name" value="PP2A_Regulatory_Subunit_A"/>
</dbReference>
<dbReference type="EMBL" id="JH993065">
    <property type="protein sequence ID" value="EKX36990.1"/>
    <property type="molecule type" value="Genomic_DNA"/>
</dbReference>
<dbReference type="RefSeq" id="XP_005823970.1">
    <property type="nucleotide sequence ID" value="XM_005823913.1"/>
</dbReference>
<dbReference type="InterPro" id="IPR000357">
    <property type="entry name" value="HEAT"/>
</dbReference>
<dbReference type="EnsemblProtists" id="EKX36990">
    <property type="protein sequence ID" value="EKX36990"/>
    <property type="gene ID" value="GUITHDRAFT_116855"/>
</dbReference>
<dbReference type="OMA" id="FIYKLHD"/>
<sequence>METEGFVTVDDKAAKAAEEDEVDDEEWTDLERFQNFVTSQHPLRRLVCVRGLPDLVNSLDITDVVQLILQPLQAILNDGESSVRDALASNLASIVKNVMEKENLTDVEQFVECIWSVSFPLIIDQDQQVRAVAEDGVIEYISLIPEDLVKSIMLDSILGLVEQESEDDRITGMKLLGGEMRGKHILPLFDKLATDVSRWVRNAAFQHLGPLIATLSTEEVTPKLLQYYSSMATGKGQSVTADHDLPTFCAYNFPAVVMTVGRENWVHLQEAYHELINDIQWKVRRTLSYSIHEIALILGPELTQESLLPALDTFLQDLDEVKVGVLQNLAKFFRVLDPSMREKYVSVLCNIEMETYKYFDSEFVHGHLMFVGKLEVSTSACAATRGTFQTNELYPMFMKLCRDPVAEVRNASCNQIDAILDRIDELKVDWRDEFMEELHDLATDRSFQHRLMFAQMCGVLLSSAALKVKTFENDFLNHLMPLAEDKGVIKALKNDKDIEVLRTMGIEMDVGITAQKYSSNSISNDSEVGAFASNSCIQSLTLRDVADQLDEPWKRL</sequence>
<evidence type="ECO:0000256" key="3">
    <source>
        <dbReference type="SAM" id="MobiDB-lite"/>
    </source>
</evidence>
<feature type="repeat" description="HEAT" evidence="2">
    <location>
        <begin position="185"/>
        <end position="223"/>
    </location>
</feature>
<protein>
    <recommendedName>
        <fullName evidence="7">Protein phosphatase 4 regulatory subunit 1</fullName>
    </recommendedName>
</protein>
<dbReference type="PaxDb" id="55529-EKX36990"/>
<dbReference type="GeneID" id="17293693"/>
<accession>L1IMG2</accession>
<gene>
    <name evidence="4" type="ORF">GUITHDRAFT_116855</name>
</gene>
<dbReference type="PANTHER" id="PTHR10648:SF1">
    <property type="entry name" value="SERINE_THREONINE-PROTEIN PHOSPHATASE 4 REGULATORY SUBUNIT 1"/>
    <property type="match status" value="1"/>
</dbReference>
<dbReference type="eggNOG" id="KOG0211">
    <property type="taxonomic scope" value="Eukaryota"/>
</dbReference>
<reference evidence="5" key="3">
    <citation type="submission" date="2016-03" db="UniProtKB">
        <authorList>
            <consortium name="EnsemblProtists"/>
        </authorList>
    </citation>
    <scope>IDENTIFICATION</scope>
</reference>
<dbReference type="PROSITE" id="PS50077">
    <property type="entry name" value="HEAT_REPEAT"/>
    <property type="match status" value="3"/>
</dbReference>
<reference evidence="6" key="2">
    <citation type="submission" date="2012-11" db="EMBL/GenBank/DDBJ databases">
        <authorList>
            <person name="Kuo A."/>
            <person name="Curtis B.A."/>
            <person name="Tanifuji G."/>
            <person name="Burki F."/>
            <person name="Gruber A."/>
            <person name="Irimia M."/>
            <person name="Maruyama S."/>
            <person name="Arias M.C."/>
            <person name="Ball S.G."/>
            <person name="Gile G.H."/>
            <person name="Hirakawa Y."/>
            <person name="Hopkins J.F."/>
            <person name="Rensing S.A."/>
            <person name="Schmutz J."/>
            <person name="Symeonidi A."/>
            <person name="Elias M."/>
            <person name="Eveleigh R.J."/>
            <person name="Herman E.K."/>
            <person name="Klute M.J."/>
            <person name="Nakayama T."/>
            <person name="Obornik M."/>
            <person name="Reyes-Prieto A."/>
            <person name="Armbrust E.V."/>
            <person name="Aves S.J."/>
            <person name="Beiko R.G."/>
            <person name="Coutinho P."/>
            <person name="Dacks J.B."/>
            <person name="Durnford D.G."/>
            <person name="Fast N.M."/>
            <person name="Green B.R."/>
            <person name="Grisdale C."/>
            <person name="Hempe F."/>
            <person name="Henrissat B."/>
            <person name="Hoppner M.P."/>
            <person name="Ishida K.-I."/>
            <person name="Kim E."/>
            <person name="Koreny L."/>
            <person name="Kroth P.G."/>
            <person name="Liu Y."/>
            <person name="Malik S.-B."/>
            <person name="Maier U.G."/>
            <person name="McRose D."/>
            <person name="Mock T."/>
            <person name="Neilson J.A."/>
            <person name="Onodera N.T."/>
            <person name="Poole A.M."/>
            <person name="Pritham E.J."/>
            <person name="Richards T.A."/>
            <person name="Rocap G."/>
            <person name="Roy S.W."/>
            <person name="Sarai C."/>
            <person name="Schaack S."/>
            <person name="Shirato S."/>
            <person name="Slamovits C.H."/>
            <person name="Spencer D.F."/>
            <person name="Suzuki S."/>
            <person name="Worden A.Z."/>
            <person name="Zauner S."/>
            <person name="Barry K."/>
            <person name="Bell C."/>
            <person name="Bharti A.K."/>
            <person name="Crow J.A."/>
            <person name="Grimwood J."/>
            <person name="Kramer R."/>
            <person name="Lindquist E."/>
            <person name="Lucas S."/>
            <person name="Salamov A."/>
            <person name="McFadden G.I."/>
            <person name="Lane C.E."/>
            <person name="Keeling P.J."/>
            <person name="Gray M.W."/>
            <person name="Grigoriev I.V."/>
            <person name="Archibald J.M."/>
        </authorList>
    </citation>
    <scope>NUCLEOTIDE SEQUENCE</scope>
    <source>
        <strain evidence="6">CCMP2712</strain>
    </source>
</reference>
<dbReference type="PANTHER" id="PTHR10648">
    <property type="entry name" value="SERINE/THREONINE-PROTEIN PHOSPHATASE PP2A 65 KDA REGULATORY SUBUNIT"/>
    <property type="match status" value="1"/>
</dbReference>
<dbReference type="OrthoDB" id="340346at2759"/>
<organism evidence="4">
    <name type="scientific">Guillardia theta (strain CCMP2712)</name>
    <name type="common">Cryptophyte</name>
    <dbReference type="NCBI Taxonomy" id="905079"/>
    <lineage>
        <taxon>Eukaryota</taxon>
        <taxon>Cryptophyceae</taxon>
        <taxon>Pyrenomonadales</taxon>
        <taxon>Geminigeraceae</taxon>
        <taxon>Guillardia</taxon>
    </lineage>
</organism>
<dbReference type="Gene3D" id="1.25.10.10">
    <property type="entry name" value="Leucine-rich Repeat Variant"/>
    <property type="match status" value="2"/>
</dbReference>
<reference evidence="4 6" key="1">
    <citation type="journal article" date="2012" name="Nature">
        <title>Algal genomes reveal evolutionary mosaicism and the fate of nucleomorphs.</title>
        <authorList>
            <consortium name="DOE Joint Genome Institute"/>
            <person name="Curtis B.A."/>
            <person name="Tanifuji G."/>
            <person name="Burki F."/>
            <person name="Gruber A."/>
            <person name="Irimia M."/>
            <person name="Maruyama S."/>
            <person name="Arias M.C."/>
            <person name="Ball S.G."/>
            <person name="Gile G.H."/>
            <person name="Hirakawa Y."/>
            <person name="Hopkins J.F."/>
            <person name="Kuo A."/>
            <person name="Rensing S.A."/>
            <person name="Schmutz J."/>
            <person name="Symeonidi A."/>
            <person name="Elias M."/>
            <person name="Eveleigh R.J."/>
            <person name="Herman E.K."/>
            <person name="Klute M.J."/>
            <person name="Nakayama T."/>
            <person name="Obornik M."/>
            <person name="Reyes-Prieto A."/>
            <person name="Armbrust E.V."/>
            <person name="Aves S.J."/>
            <person name="Beiko R.G."/>
            <person name="Coutinho P."/>
            <person name="Dacks J.B."/>
            <person name="Durnford D.G."/>
            <person name="Fast N.M."/>
            <person name="Green B.R."/>
            <person name="Grisdale C.J."/>
            <person name="Hempel F."/>
            <person name="Henrissat B."/>
            <person name="Hoppner M.P."/>
            <person name="Ishida K."/>
            <person name="Kim E."/>
            <person name="Koreny L."/>
            <person name="Kroth P.G."/>
            <person name="Liu Y."/>
            <person name="Malik S.B."/>
            <person name="Maier U.G."/>
            <person name="McRose D."/>
            <person name="Mock T."/>
            <person name="Neilson J.A."/>
            <person name="Onodera N.T."/>
            <person name="Poole A.M."/>
            <person name="Pritham E.J."/>
            <person name="Richards T.A."/>
            <person name="Rocap G."/>
            <person name="Roy S.W."/>
            <person name="Sarai C."/>
            <person name="Schaack S."/>
            <person name="Shirato S."/>
            <person name="Slamovits C.H."/>
            <person name="Spencer D.F."/>
            <person name="Suzuki S."/>
            <person name="Worden A.Z."/>
            <person name="Zauner S."/>
            <person name="Barry K."/>
            <person name="Bell C."/>
            <person name="Bharti A.K."/>
            <person name="Crow J.A."/>
            <person name="Grimwood J."/>
            <person name="Kramer R."/>
            <person name="Lindquist E."/>
            <person name="Lucas S."/>
            <person name="Salamov A."/>
            <person name="McFadden G.I."/>
            <person name="Lane C.E."/>
            <person name="Keeling P.J."/>
            <person name="Gray M.W."/>
            <person name="Grigoriev I.V."/>
            <person name="Archibald J.M."/>
        </authorList>
    </citation>
    <scope>NUCLEOTIDE SEQUENCE</scope>
    <source>
        <strain evidence="4 6">CCMP2712</strain>
    </source>
</reference>
<dbReference type="GO" id="GO:0005737">
    <property type="term" value="C:cytoplasm"/>
    <property type="evidence" value="ECO:0007669"/>
    <property type="project" value="TreeGrafter"/>
</dbReference>
<name>L1IMG2_GUITC</name>
<evidence type="ECO:0008006" key="7">
    <source>
        <dbReference type="Google" id="ProtNLM"/>
    </source>
</evidence>
<feature type="region of interest" description="Disordered" evidence="3">
    <location>
        <begin position="1"/>
        <end position="20"/>
    </location>
</feature>
<evidence type="ECO:0000256" key="1">
    <source>
        <dbReference type="ARBA" id="ARBA00022737"/>
    </source>
</evidence>